<dbReference type="InterPro" id="IPR046347">
    <property type="entry name" value="bZIP_sf"/>
</dbReference>
<evidence type="ECO:0000256" key="1">
    <source>
        <dbReference type="ARBA" id="ARBA00004123"/>
    </source>
</evidence>
<evidence type="ECO:0000256" key="7">
    <source>
        <dbReference type="SAM" id="Coils"/>
    </source>
</evidence>
<dbReference type="FunFam" id="1.20.5.170:FF:000020">
    <property type="entry name" value="BZIP transcription factor"/>
    <property type="match status" value="1"/>
</dbReference>
<dbReference type="PANTHER" id="PTHR46408:SF10">
    <property type="entry name" value="BASIC LEUCINE ZIPPER 63"/>
    <property type="match status" value="1"/>
</dbReference>
<evidence type="ECO:0000256" key="6">
    <source>
        <dbReference type="ARBA" id="ARBA00023242"/>
    </source>
</evidence>
<evidence type="ECO:0000256" key="5">
    <source>
        <dbReference type="ARBA" id="ARBA00023163"/>
    </source>
</evidence>
<feature type="compositionally biased region" description="Polar residues" evidence="8">
    <location>
        <begin position="115"/>
        <end position="126"/>
    </location>
</feature>
<keyword evidence="3" id="KW-0805">Transcription regulation</keyword>
<dbReference type="Gene3D" id="1.20.5.170">
    <property type="match status" value="1"/>
</dbReference>
<dbReference type="GO" id="GO:0046983">
    <property type="term" value="F:protein dimerization activity"/>
    <property type="evidence" value="ECO:0007669"/>
    <property type="project" value="UniProtKB-ARBA"/>
</dbReference>
<dbReference type="Proteomes" id="UP000436088">
    <property type="component" value="Unassembled WGS sequence"/>
</dbReference>
<reference evidence="10" key="1">
    <citation type="submission" date="2019-09" db="EMBL/GenBank/DDBJ databases">
        <title>Draft genome information of white flower Hibiscus syriacus.</title>
        <authorList>
            <person name="Kim Y.-M."/>
        </authorList>
    </citation>
    <scope>NUCLEOTIDE SEQUENCE [LARGE SCALE GENOMIC DNA]</scope>
    <source>
        <strain evidence="10">YM2019G1</strain>
    </source>
</reference>
<feature type="coiled-coil region" evidence="7">
    <location>
        <begin position="214"/>
        <end position="269"/>
    </location>
</feature>
<gene>
    <name evidence="10" type="ORF">F3Y22_tig00015435pilonHSYRG00005</name>
</gene>
<feature type="compositionally biased region" description="Basic and acidic residues" evidence="8">
    <location>
        <begin position="39"/>
        <end position="62"/>
    </location>
</feature>
<keyword evidence="7" id="KW-0175">Coiled coil</keyword>
<feature type="region of interest" description="Disordered" evidence="8">
    <location>
        <begin position="1"/>
        <end position="71"/>
    </location>
</feature>
<dbReference type="GO" id="GO:0003677">
    <property type="term" value="F:DNA binding"/>
    <property type="evidence" value="ECO:0007669"/>
    <property type="project" value="UniProtKB-KW"/>
</dbReference>
<protein>
    <submittedName>
        <fullName evidence="10">Basic leucine zipper 9</fullName>
    </submittedName>
</protein>
<evidence type="ECO:0000256" key="3">
    <source>
        <dbReference type="ARBA" id="ARBA00023015"/>
    </source>
</evidence>
<feature type="compositionally biased region" description="Low complexity" evidence="8">
    <location>
        <begin position="1"/>
        <end position="15"/>
    </location>
</feature>
<keyword evidence="4" id="KW-0238">DNA-binding</keyword>
<dbReference type="InterPro" id="IPR020983">
    <property type="entry name" value="Basic_leucine-zipper_C"/>
</dbReference>
<keyword evidence="5" id="KW-0804">Transcription</keyword>
<evidence type="ECO:0000259" key="9">
    <source>
        <dbReference type="PROSITE" id="PS50217"/>
    </source>
</evidence>
<feature type="region of interest" description="Disordered" evidence="8">
    <location>
        <begin position="111"/>
        <end position="137"/>
    </location>
</feature>
<dbReference type="GO" id="GO:0005634">
    <property type="term" value="C:nucleus"/>
    <property type="evidence" value="ECO:0007669"/>
    <property type="project" value="UniProtKB-SubCell"/>
</dbReference>
<comment type="similarity">
    <text evidence="2">Belongs to the bZIP family.</text>
</comment>
<keyword evidence="11" id="KW-1185">Reference proteome</keyword>
<dbReference type="PROSITE" id="PS00036">
    <property type="entry name" value="BZIP_BASIC"/>
    <property type="match status" value="1"/>
</dbReference>
<evidence type="ECO:0000256" key="4">
    <source>
        <dbReference type="ARBA" id="ARBA00023125"/>
    </source>
</evidence>
<proteinExistence type="inferred from homology"/>
<feature type="region of interest" description="Disordered" evidence="8">
    <location>
        <begin position="155"/>
        <end position="191"/>
    </location>
</feature>
<feature type="domain" description="BZIP" evidence="9">
    <location>
        <begin position="189"/>
        <end position="243"/>
    </location>
</feature>
<dbReference type="AlphaFoldDB" id="A0A6A3C343"/>
<dbReference type="GO" id="GO:0003700">
    <property type="term" value="F:DNA-binding transcription factor activity"/>
    <property type="evidence" value="ECO:0007669"/>
    <property type="project" value="InterPro"/>
</dbReference>
<feature type="compositionally biased region" description="Acidic residues" evidence="8">
    <location>
        <begin position="169"/>
        <end position="183"/>
    </location>
</feature>
<dbReference type="SMART" id="SM00338">
    <property type="entry name" value="BRLZ"/>
    <property type="match status" value="1"/>
</dbReference>
<sequence>MSDPSWSSSSSSAAAEDIDKKPRPTMNRSDSEWAFQKFITEEVDKKGEEKEGETTGDLEKNGFSESNKNNNVPVVDVDEYHAFLKNKLNLACAAVAMSRASFVKPQYSVARADSEPQTSNTLQPGSKATPKGAGDKAGNALVGFPSFLNGKKKFGSQVRPSMIGSSSEMSEEDELEGENDTMENTDPADAKRVWRMLSNRESARRSRRRKQTHLSELKTQVAQLRIKKAALLKHLTDISQKYNNAAVCNRVLKADVETLETKVKLAEESVKRIFGLSHVPTETSRKRMPSFDGSPSDKSTDAAVPVNDGSKHPIYQVAANKPIIYT</sequence>
<dbReference type="EMBL" id="VEPZ02000612">
    <property type="protein sequence ID" value="KAE8721622.1"/>
    <property type="molecule type" value="Genomic_DNA"/>
</dbReference>
<dbReference type="Pfam" id="PF12498">
    <property type="entry name" value="bZIP_C"/>
    <property type="match status" value="1"/>
</dbReference>
<accession>A0A6A3C343</accession>
<comment type="subcellular location">
    <subcellularLocation>
        <location evidence="1">Nucleus</location>
    </subcellularLocation>
</comment>
<dbReference type="Pfam" id="PF00170">
    <property type="entry name" value="bZIP_1"/>
    <property type="match status" value="1"/>
</dbReference>
<keyword evidence="6" id="KW-0539">Nucleus</keyword>
<dbReference type="SUPFAM" id="SSF57959">
    <property type="entry name" value="Leucine zipper domain"/>
    <property type="match status" value="1"/>
</dbReference>
<dbReference type="InterPro" id="IPR004827">
    <property type="entry name" value="bZIP"/>
</dbReference>
<dbReference type="PANTHER" id="PTHR46408">
    <property type="entry name" value="BASIC LEUCINE ZIPPER 63"/>
    <property type="match status" value="1"/>
</dbReference>
<name>A0A6A3C343_HIBSY</name>
<feature type="region of interest" description="Disordered" evidence="8">
    <location>
        <begin position="281"/>
        <end position="307"/>
    </location>
</feature>
<comment type="caution">
    <text evidence="10">The sequence shown here is derived from an EMBL/GenBank/DDBJ whole genome shotgun (WGS) entry which is preliminary data.</text>
</comment>
<evidence type="ECO:0000313" key="10">
    <source>
        <dbReference type="EMBL" id="KAE8721622.1"/>
    </source>
</evidence>
<organism evidence="10 11">
    <name type="scientific">Hibiscus syriacus</name>
    <name type="common">Rose of Sharon</name>
    <dbReference type="NCBI Taxonomy" id="106335"/>
    <lineage>
        <taxon>Eukaryota</taxon>
        <taxon>Viridiplantae</taxon>
        <taxon>Streptophyta</taxon>
        <taxon>Embryophyta</taxon>
        <taxon>Tracheophyta</taxon>
        <taxon>Spermatophyta</taxon>
        <taxon>Magnoliopsida</taxon>
        <taxon>eudicotyledons</taxon>
        <taxon>Gunneridae</taxon>
        <taxon>Pentapetalae</taxon>
        <taxon>rosids</taxon>
        <taxon>malvids</taxon>
        <taxon>Malvales</taxon>
        <taxon>Malvaceae</taxon>
        <taxon>Malvoideae</taxon>
        <taxon>Hibiscus</taxon>
    </lineage>
</organism>
<evidence type="ECO:0000256" key="8">
    <source>
        <dbReference type="SAM" id="MobiDB-lite"/>
    </source>
</evidence>
<evidence type="ECO:0000256" key="2">
    <source>
        <dbReference type="ARBA" id="ARBA00007163"/>
    </source>
</evidence>
<dbReference type="PROSITE" id="PS50217">
    <property type="entry name" value="BZIP"/>
    <property type="match status" value="1"/>
</dbReference>
<evidence type="ECO:0000313" key="11">
    <source>
        <dbReference type="Proteomes" id="UP000436088"/>
    </source>
</evidence>